<gene>
    <name evidence="1" type="ORF">NUW58_g9363</name>
</gene>
<proteinExistence type="predicted"/>
<dbReference type="EMBL" id="JAPDGR010003340">
    <property type="protein sequence ID" value="KAJ2971626.1"/>
    <property type="molecule type" value="Genomic_DNA"/>
</dbReference>
<name>A0ACC1MYB9_9PEZI</name>
<accession>A0ACC1MYB9</accession>
<evidence type="ECO:0000313" key="2">
    <source>
        <dbReference type="Proteomes" id="UP001143856"/>
    </source>
</evidence>
<reference evidence="1" key="1">
    <citation type="submission" date="2022-10" db="EMBL/GenBank/DDBJ databases">
        <title>Genome Sequence of Xylaria curta.</title>
        <authorList>
            <person name="Buettner E."/>
        </authorList>
    </citation>
    <scope>NUCLEOTIDE SEQUENCE</scope>
    <source>
        <strain evidence="1">Babe10</strain>
    </source>
</reference>
<sequence length="693" mass="78113">MKMNPQPKEELARDQPGAGRGSENDKVSEPRKGGTIEWQMTGKDEVGGIQLQIIPQFRLGRMFAGSMKDACPRECNGVLESYQPVPHDAVVYNVLKTPEELGLGEGDYIHVREFEPRPIPEWERTDSKGPGIRYRMANRKETRRKIVADLATESPFSSETLELEAVRNPLRERILTVRGANANKGPLRFRIDVDDDFSDIRAVARDVFEMPDGELSVLGLVANNPHILFPVKGWGDFLFATEPAVFYHEFRKPRTFDHLEPVTKEFNLVLAPSTDKWRNTCHVNFLNGTNKHFGNINKPLMLEIPHGSTIADVRRLVQETTGSSTEGFILASPDNIDVVDNGVIYGDRRMREDFPDARRFENYTSPILTLAISDGVCLNIKTLTGKVFGFRVSTEDTIQTVKLRIQEMEDIPLDQQRLIFRCRQLENEQTLQDYGIKLCATLHLVLRLRGGGYPSIKVKLAGAIVFNGYPATIGSLKVKLFEQLGIFPHRQDLGHPDDFILVHQDLTLELHILPQERKPLGLGAGGSILQEIHADTSDPRIWDVGSSKILYVHIVNSHDFEDITGQPPPKTPVTWELYANLQLPYDRAWEQRQSDSILDVKGKGVSSDGMFDRLVGLEEEDYADSEMQRVSPKSESDHHSGDMSNGAVIVEEEDSSESEGRYEPPDAWNVPKFPLVLLETDQTVPWFEALGRT</sequence>
<organism evidence="1 2">
    <name type="scientific">Xylaria curta</name>
    <dbReference type="NCBI Taxonomy" id="42375"/>
    <lineage>
        <taxon>Eukaryota</taxon>
        <taxon>Fungi</taxon>
        <taxon>Dikarya</taxon>
        <taxon>Ascomycota</taxon>
        <taxon>Pezizomycotina</taxon>
        <taxon>Sordariomycetes</taxon>
        <taxon>Xylariomycetidae</taxon>
        <taxon>Xylariales</taxon>
        <taxon>Xylariaceae</taxon>
        <taxon>Xylaria</taxon>
    </lineage>
</organism>
<protein>
    <submittedName>
        <fullName evidence="1">Uncharacterized protein</fullName>
    </submittedName>
</protein>
<dbReference type="Proteomes" id="UP001143856">
    <property type="component" value="Unassembled WGS sequence"/>
</dbReference>
<evidence type="ECO:0000313" key="1">
    <source>
        <dbReference type="EMBL" id="KAJ2971626.1"/>
    </source>
</evidence>
<comment type="caution">
    <text evidence="1">The sequence shown here is derived from an EMBL/GenBank/DDBJ whole genome shotgun (WGS) entry which is preliminary data.</text>
</comment>
<keyword evidence="2" id="KW-1185">Reference proteome</keyword>